<proteinExistence type="predicted"/>
<dbReference type="AlphaFoldDB" id="A0A6N4W7Z4"/>
<keyword evidence="2" id="KW-1185">Reference proteome</keyword>
<evidence type="ECO:0000313" key="2">
    <source>
        <dbReference type="Proteomes" id="UP000467249"/>
    </source>
</evidence>
<sequence>MRVDGPAHHPWKTGGVTVDLPVIVNWVHTDPTTGDTTVRINARVDLIDGKPQIVEMSLLAPDGLDLATLQQEFRWASPLTAVTGILPRLIAAGSDPFATDLPLTGFPAVAVQPLRCRRMLTDEFLNTIAHEYLVRGRGYTASLAQEYCVSPRTVVSWVEKARARGILSAPPTRGATGGKIL</sequence>
<organism evidence="1 2">
    <name type="scientific">Mycolicibacterium anyangense</name>
    <dbReference type="NCBI Taxonomy" id="1431246"/>
    <lineage>
        <taxon>Bacteria</taxon>
        <taxon>Bacillati</taxon>
        <taxon>Actinomycetota</taxon>
        <taxon>Actinomycetes</taxon>
        <taxon>Mycobacteriales</taxon>
        <taxon>Mycobacteriaceae</taxon>
        <taxon>Mycolicibacterium</taxon>
    </lineage>
</organism>
<gene>
    <name evidence="1" type="ORF">MANY_19850</name>
</gene>
<dbReference type="Proteomes" id="UP000467249">
    <property type="component" value="Chromosome"/>
</dbReference>
<protein>
    <submittedName>
        <fullName evidence="1">Uncharacterized protein</fullName>
    </submittedName>
</protein>
<accession>A0A6N4W7Z4</accession>
<dbReference type="KEGG" id="many:MANY_19850"/>
<reference evidence="1 2" key="1">
    <citation type="journal article" date="2019" name="Emerg. Microbes Infect.">
        <title>Comprehensive subspecies identification of 175 nontuberculous mycobacteria species based on 7547 genomic profiles.</title>
        <authorList>
            <person name="Matsumoto Y."/>
            <person name="Kinjo T."/>
            <person name="Motooka D."/>
            <person name="Nabeya D."/>
            <person name="Jung N."/>
            <person name="Uechi K."/>
            <person name="Horii T."/>
            <person name="Iida T."/>
            <person name="Fujita J."/>
            <person name="Nakamura S."/>
        </authorList>
    </citation>
    <scope>NUCLEOTIDE SEQUENCE [LARGE SCALE GENOMIC DNA]</scope>
    <source>
        <strain evidence="1 2">JCM 30275</strain>
    </source>
</reference>
<evidence type="ECO:0000313" key="1">
    <source>
        <dbReference type="EMBL" id="BBZ76648.1"/>
    </source>
</evidence>
<name>A0A6N4W7Z4_9MYCO</name>
<dbReference type="EMBL" id="AP022620">
    <property type="protein sequence ID" value="BBZ76648.1"/>
    <property type="molecule type" value="Genomic_DNA"/>
</dbReference>